<name>A0ABN9G3M7_9NEOB</name>
<sequence length="91" mass="10357">MISGSDILFTTIHVITDWPISAHMNRDCTQRSFTAMDLGGHRGPIQRSVQHAPMERAHDKKQRAPFMNGNLLLHFPHPAVYIQGPDGKWLR</sequence>
<feature type="non-terminal residue" evidence="2">
    <location>
        <position position="91"/>
    </location>
</feature>
<comment type="caution">
    <text evidence="2">The sequence shown here is derived from an EMBL/GenBank/DDBJ whole genome shotgun (WGS) entry which is preliminary data.</text>
</comment>
<gene>
    <name evidence="2" type="ORF">SPARVUS_LOCUS13399165</name>
</gene>
<keyword evidence="3" id="KW-1185">Reference proteome</keyword>
<evidence type="ECO:0000313" key="2">
    <source>
        <dbReference type="EMBL" id="CAI9603986.1"/>
    </source>
</evidence>
<reference evidence="2" key="1">
    <citation type="submission" date="2023-05" db="EMBL/GenBank/DDBJ databases">
        <authorList>
            <person name="Stuckert A."/>
        </authorList>
    </citation>
    <scope>NUCLEOTIDE SEQUENCE</scope>
</reference>
<organism evidence="2 3">
    <name type="scientific">Staurois parvus</name>
    <dbReference type="NCBI Taxonomy" id="386267"/>
    <lineage>
        <taxon>Eukaryota</taxon>
        <taxon>Metazoa</taxon>
        <taxon>Chordata</taxon>
        <taxon>Craniata</taxon>
        <taxon>Vertebrata</taxon>
        <taxon>Euteleostomi</taxon>
        <taxon>Amphibia</taxon>
        <taxon>Batrachia</taxon>
        <taxon>Anura</taxon>
        <taxon>Neobatrachia</taxon>
        <taxon>Ranoidea</taxon>
        <taxon>Ranidae</taxon>
        <taxon>Staurois</taxon>
    </lineage>
</organism>
<proteinExistence type="predicted"/>
<protein>
    <submittedName>
        <fullName evidence="2">Uncharacterized protein</fullName>
    </submittedName>
</protein>
<evidence type="ECO:0000313" key="3">
    <source>
        <dbReference type="Proteomes" id="UP001162483"/>
    </source>
</evidence>
<evidence type="ECO:0000256" key="1">
    <source>
        <dbReference type="SAM" id="MobiDB-lite"/>
    </source>
</evidence>
<dbReference type="Proteomes" id="UP001162483">
    <property type="component" value="Unassembled WGS sequence"/>
</dbReference>
<feature type="region of interest" description="Disordered" evidence="1">
    <location>
        <begin position="37"/>
        <end position="60"/>
    </location>
</feature>
<accession>A0ABN9G3M7</accession>
<dbReference type="EMBL" id="CATNWA010017911">
    <property type="protein sequence ID" value="CAI9603986.1"/>
    <property type="molecule type" value="Genomic_DNA"/>
</dbReference>